<dbReference type="EMBL" id="BASZ01000010">
    <property type="protein sequence ID" value="GAD50610.1"/>
    <property type="molecule type" value="Genomic_DNA"/>
</dbReference>
<dbReference type="SUPFAM" id="SSF52402">
    <property type="entry name" value="Adenine nucleotide alpha hydrolases-like"/>
    <property type="match status" value="2"/>
</dbReference>
<dbReference type="Pfam" id="PF00582">
    <property type="entry name" value="Usp"/>
    <property type="match status" value="2"/>
</dbReference>
<protein>
    <recommendedName>
        <fullName evidence="2">UspA domain-containing protein</fullName>
    </recommendedName>
</protein>
<dbReference type="PANTHER" id="PTHR46268">
    <property type="entry name" value="STRESS RESPONSE PROTEIN NHAX"/>
    <property type="match status" value="1"/>
</dbReference>
<dbReference type="CDD" id="cd00293">
    <property type="entry name" value="USP-like"/>
    <property type="match status" value="1"/>
</dbReference>
<dbReference type="KEGG" id="ntd:EGO55_07375"/>
<comment type="caution">
    <text evidence="3">The sequence shown here is derived from an EMBL/GenBank/DDBJ whole genome shotgun (WGS) entry which is preliminary data.</text>
</comment>
<organism evidence="3 4">
    <name type="scientific">Caenibius tardaugens NBRC 16725</name>
    <dbReference type="NCBI Taxonomy" id="1219035"/>
    <lineage>
        <taxon>Bacteria</taxon>
        <taxon>Pseudomonadati</taxon>
        <taxon>Pseudomonadota</taxon>
        <taxon>Alphaproteobacteria</taxon>
        <taxon>Sphingomonadales</taxon>
        <taxon>Erythrobacteraceae</taxon>
        <taxon>Caenibius</taxon>
    </lineage>
</organism>
<feature type="domain" description="UspA" evidence="2">
    <location>
        <begin position="155"/>
        <end position="270"/>
    </location>
</feature>
<proteinExistence type="inferred from homology"/>
<feature type="domain" description="UspA" evidence="2">
    <location>
        <begin position="16"/>
        <end position="141"/>
    </location>
</feature>
<dbReference type="OrthoDB" id="9804721at2"/>
<name>U2YNY7_9SPHN</name>
<keyword evidence="4" id="KW-1185">Reference proteome</keyword>
<dbReference type="eggNOG" id="COG0589">
    <property type="taxonomic scope" value="Bacteria"/>
</dbReference>
<dbReference type="Gene3D" id="3.40.50.12370">
    <property type="match status" value="1"/>
</dbReference>
<dbReference type="PANTHER" id="PTHR46268:SF15">
    <property type="entry name" value="UNIVERSAL STRESS PROTEIN HP_0031"/>
    <property type="match status" value="1"/>
</dbReference>
<reference evidence="3 4" key="1">
    <citation type="submission" date="2013-09" db="EMBL/GenBank/DDBJ databases">
        <title>Whole genome shotgun sequence of Novosphingobium tardaugens NBRC 16725.</title>
        <authorList>
            <person name="Isaki S."/>
            <person name="Hosoyama A."/>
            <person name="Tsuchikane K."/>
            <person name="Katsumata H."/>
            <person name="Ando Y."/>
            <person name="Yamazaki S."/>
            <person name="Fujita N."/>
        </authorList>
    </citation>
    <scope>NUCLEOTIDE SEQUENCE [LARGE SCALE GENOMIC DNA]</scope>
    <source>
        <strain evidence="3 4">NBRC 16725</strain>
    </source>
</reference>
<evidence type="ECO:0000313" key="3">
    <source>
        <dbReference type="EMBL" id="GAD50610.1"/>
    </source>
</evidence>
<dbReference type="Proteomes" id="UP000016568">
    <property type="component" value="Unassembled WGS sequence"/>
</dbReference>
<sequence length="272" mass="29240">MKSIIIHIGLDPEVETRYQAAVDVVQAFQGHLTCVQTATPVDAYMPVDPFGGAAFMADSYERAKQAEEETRVRLEERLRTEGISWDWHCHAGAPARLLANHSWLSDLIVVSAPPANWAARLGTPPVAADVAVNAHAPVLVMPEGQIGFDVDGPAVVAWNGSPESCQAVRAALPLLQRASAVTLVAVEESNRYDFPPLQAATFLSRHGVASEVVEVGTRGRSIAETLRDAAQDRKAACLVMGAYGHSRWQESLLGGVTRDMLIGTPLPLLLAH</sequence>
<comment type="similarity">
    <text evidence="1">Belongs to the universal stress protein A family.</text>
</comment>
<evidence type="ECO:0000259" key="2">
    <source>
        <dbReference type="Pfam" id="PF00582"/>
    </source>
</evidence>
<dbReference type="RefSeq" id="WP_021691428.1">
    <property type="nucleotide sequence ID" value="NZ_BASZ01000010.1"/>
</dbReference>
<dbReference type="AlphaFoldDB" id="U2YNY7"/>
<evidence type="ECO:0000256" key="1">
    <source>
        <dbReference type="ARBA" id="ARBA00008791"/>
    </source>
</evidence>
<dbReference type="InterPro" id="IPR006016">
    <property type="entry name" value="UspA"/>
</dbReference>
<gene>
    <name evidence="3" type="ORF">NT2_10_00550</name>
</gene>
<evidence type="ECO:0000313" key="4">
    <source>
        <dbReference type="Proteomes" id="UP000016568"/>
    </source>
</evidence>
<accession>U2YNY7</accession>